<dbReference type="Proteomes" id="UP001147747">
    <property type="component" value="Unassembled WGS sequence"/>
</dbReference>
<proteinExistence type="predicted"/>
<name>A0A9W9WB45_9EURO</name>
<dbReference type="EMBL" id="JAPZBU010000003">
    <property type="protein sequence ID" value="KAJ5414097.1"/>
    <property type="molecule type" value="Genomic_DNA"/>
</dbReference>
<reference evidence="1" key="2">
    <citation type="journal article" date="2023" name="IMA Fungus">
        <title>Comparative genomic study of the Penicillium genus elucidates a diverse pangenome and 15 lateral gene transfer events.</title>
        <authorList>
            <person name="Petersen C."/>
            <person name="Sorensen T."/>
            <person name="Nielsen M.R."/>
            <person name="Sondergaard T.E."/>
            <person name="Sorensen J.L."/>
            <person name="Fitzpatrick D.A."/>
            <person name="Frisvad J.C."/>
            <person name="Nielsen K.L."/>
        </authorList>
    </citation>
    <scope>NUCLEOTIDE SEQUENCE</scope>
    <source>
        <strain evidence="1">IBT 29677</strain>
    </source>
</reference>
<dbReference type="AlphaFoldDB" id="A0A9W9WB45"/>
<evidence type="ECO:0000313" key="2">
    <source>
        <dbReference type="Proteomes" id="UP001147747"/>
    </source>
</evidence>
<reference evidence="1" key="1">
    <citation type="submission" date="2022-12" db="EMBL/GenBank/DDBJ databases">
        <authorList>
            <person name="Petersen C."/>
        </authorList>
    </citation>
    <scope>NUCLEOTIDE SEQUENCE</scope>
    <source>
        <strain evidence="1">IBT 29677</strain>
    </source>
</reference>
<dbReference type="GeneID" id="81364341"/>
<evidence type="ECO:0000313" key="1">
    <source>
        <dbReference type="EMBL" id="KAJ5414097.1"/>
    </source>
</evidence>
<keyword evidence="2" id="KW-1185">Reference proteome</keyword>
<gene>
    <name evidence="1" type="ORF">N7509_000724</name>
</gene>
<accession>A0A9W9WB45</accession>
<protein>
    <submittedName>
        <fullName evidence="1">Uncharacterized protein</fullName>
    </submittedName>
</protein>
<comment type="caution">
    <text evidence="1">The sequence shown here is derived from an EMBL/GenBank/DDBJ whole genome shotgun (WGS) entry which is preliminary data.</text>
</comment>
<dbReference type="RefSeq" id="XP_056493943.1">
    <property type="nucleotide sequence ID" value="XM_056625361.1"/>
</dbReference>
<sequence>MADFVLGDAFLAQVLGTKISNRITEVMLPYPLKMAKRIEEGVDSMMATIDQEKSFDLVPYQRMANIVKGLQKPREA</sequence>
<organism evidence="1 2">
    <name type="scientific">Penicillium cosmopolitanum</name>
    <dbReference type="NCBI Taxonomy" id="1131564"/>
    <lineage>
        <taxon>Eukaryota</taxon>
        <taxon>Fungi</taxon>
        <taxon>Dikarya</taxon>
        <taxon>Ascomycota</taxon>
        <taxon>Pezizomycotina</taxon>
        <taxon>Eurotiomycetes</taxon>
        <taxon>Eurotiomycetidae</taxon>
        <taxon>Eurotiales</taxon>
        <taxon>Aspergillaceae</taxon>
        <taxon>Penicillium</taxon>
    </lineage>
</organism>